<dbReference type="AlphaFoldDB" id="A0A317W0Z4"/>
<dbReference type="EMBL" id="MSFU01000007">
    <property type="protein sequence ID" value="PWY77820.1"/>
    <property type="molecule type" value="Genomic_DNA"/>
</dbReference>
<organism evidence="2 3">
    <name type="scientific">Aspergillus eucalypticola (strain CBS 122712 / IBT 29274)</name>
    <dbReference type="NCBI Taxonomy" id="1448314"/>
    <lineage>
        <taxon>Eukaryota</taxon>
        <taxon>Fungi</taxon>
        <taxon>Dikarya</taxon>
        <taxon>Ascomycota</taxon>
        <taxon>Pezizomycotina</taxon>
        <taxon>Eurotiomycetes</taxon>
        <taxon>Eurotiomycetidae</taxon>
        <taxon>Eurotiales</taxon>
        <taxon>Aspergillaceae</taxon>
        <taxon>Aspergillus</taxon>
        <taxon>Aspergillus subgen. Circumdati</taxon>
    </lineage>
</organism>
<dbReference type="VEuPathDB" id="FungiDB:BO83DRAFT_227052"/>
<evidence type="ECO:0000313" key="2">
    <source>
        <dbReference type="EMBL" id="PWY77820.1"/>
    </source>
</evidence>
<name>A0A317W0Z4_ASPEC</name>
<dbReference type="GeneID" id="37048827"/>
<feature type="compositionally biased region" description="Polar residues" evidence="1">
    <location>
        <begin position="42"/>
        <end position="74"/>
    </location>
</feature>
<protein>
    <submittedName>
        <fullName evidence="2">Uncharacterized protein</fullName>
    </submittedName>
</protein>
<comment type="caution">
    <text evidence="2">The sequence shown here is derived from an EMBL/GenBank/DDBJ whole genome shotgun (WGS) entry which is preliminary data.</text>
</comment>
<sequence>MTGEGGVPQFTPRISSHPTIRNSVAPQNTQTPHQLYDPPNPNRRNSPLQTRRPTKIVPTQNPTVTSTKQLTHRR</sequence>
<dbReference type="Proteomes" id="UP000246171">
    <property type="component" value="Unassembled WGS sequence"/>
</dbReference>
<dbReference type="RefSeq" id="XP_025390201.1">
    <property type="nucleotide sequence ID" value="XM_025526865.1"/>
</dbReference>
<accession>A0A317W0Z4</accession>
<evidence type="ECO:0000313" key="3">
    <source>
        <dbReference type="Proteomes" id="UP000246171"/>
    </source>
</evidence>
<proteinExistence type="predicted"/>
<feature type="region of interest" description="Disordered" evidence="1">
    <location>
        <begin position="1"/>
        <end position="74"/>
    </location>
</feature>
<feature type="compositionally biased region" description="Polar residues" evidence="1">
    <location>
        <begin position="12"/>
        <end position="33"/>
    </location>
</feature>
<keyword evidence="3" id="KW-1185">Reference proteome</keyword>
<reference evidence="2" key="1">
    <citation type="submission" date="2016-12" db="EMBL/GenBank/DDBJ databases">
        <title>The genomes of Aspergillus section Nigri reveals drivers in fungal speciation.</title>
        <authorList>
            <consortium name="DOE Joint Genome Institute"/>
            <person name="Vesth T.C."/>
            <person name="Nybo J."/>
            <person name="Theobald S."/>
            <person name="Brandl J."/>
            <person name="Frisvad J.C."/>
            <person name="Nielsen K.F."/>
            <person name="Lyhne E.K."/>
            <person name="Kogle M.E."/>
            <person name="Kuo A."/>
            <person name="Riley R."/>
            <person name="Clum A."/>
            <person name="Nolan M."/>
            <person name="Lipzen A."/>
            <person name="Salamov A."/>
            <person name="Henrissat B."/>
            <person name="Wiebenga A."/>
            <person name="De vries R.P."/>
            <person name="Grigoriev I.V."/>
            <person name="Mortensen U.H."/>
            <person name="Andersen M.R."/>
            <person name="Baker S.E."/>
        </authorList>
    </citation>
    <scope>NUCLEOTIDE SEQUENCE</scope>
    <source>
        <strain evidence="2">CBS 122712</strain>
    </source>
</reference>
<evidence type="ECO:0000256" key="1">
    <source>
        <dbReference type="SAM" id="MobiDB-lite"/>
    </source>
</evidence>
<gene>
    <name evidence="2" type="ORF">BO83DRAFT_227052</name>
</gene>